<sequence>MAPFNGPSGPEAADLGTHGCPLNLNEDNLMPTLPNRALEDAAKGLATRREVSSITRTEDGEKWIYPSPMQFYNALALKNKTTPDEAKYMHHAVMAHNKVNELSWEKVLEWERRHARTCPNPHLRRFVGKYNHTTPKSLINRFIWGMGKPFDRHDWFVNRCGREVRYIIDYYDKPEQNDDVQVYIDARPALDSFSALVDRIRATLYRH</sequence>
<keyword evidence="9 10" id="KW-0456">Lyase</keyword>
<dbReference type="InterPro" id="IPR000511">
    <property type="entry name" value="Holocyt_c/c1_synthase"/>
</dbReference>
<evidence type="ECO:0000256" key="11">
    <source>
        <dbReference type="SAM" id="MobiDB-lite"/>
    </source>
</evidence>
<keyword evidence="7 10" id="KW-0496">Mitochondrion</keyword>
<keyword evidence="3 10" id="KW-0349">Heme</keyword>
<proteinExistence type="inferred from homology"/>
<comment type="catalytic activity">
    <reaction evidence="10">
        <text>holo-[cytochrome c] = apo-[cytochrome c] + heme b</text>
        <dbReference type="Rhea" id="RHEA:22648"/>
        <dbReference type="Rhea" id="RHEA-COMP:10725"/>
        <dbReference type="Rhea" id="RHEA-COMP:10726"/>
        <dbReference type="ChEBI" id="CHEBI:29950"/>
        <dbReference type="ChEBI" id="CHEBI:60344"/>
        <dbReference type="ChEBI" id="CHEBI:83739"/>
        <dbReference type="EC" id="4.4.1.17"/>
    </reaction>
</comment>
<comment type="similarity">
    <text evidence="2 10">Belongs to the cytochrome c-type heme lyase family.</text>
</comment>
<dbReference type="AlphaFoldDB" id="A0AAD9GFL2"/>
<feature type="region of interest" description="Disordered" evidence="11">
    <location>
        <begin position="1"/>
        <end position="20"/>
    </location>
</feature>
<evidence type="ECO:0000313" key="12">
    <source>
        <dbReference type="EMBL" id="KAK1937502.1"/>
    </source>
</evidence>
<evidence type="ECO:0000256" key="1">
    <source>
        <dbReference type="ARBA" id="ARBA00004273"/>
    </source>
</evidence>
<evidence type="ECO:0000256" key="3">
    <source>
        <dbReference type="ARBA" id="ARBA00022617"/>
    </source>
</evidence>
<accession>A0AAD9GFL2</accession>
<dbReference type="PROSITE" id="PS00822">
    <property type="entry name" value="CYTO_HEME_LYASE_2"/>
    <property type="match status" value="1"/>
</dbReference>
<reference evidence="12" key="1">
    <citation type="journal article" date="2014" name="Nucleic Acids Res.">
        <title>The evolutionary dynamics of variant antigen genes in Babesia reveal a history of genomic innovation underlying host-parasite interaction.</title>
        <authorList>
            <person name="Jackson A.P."/>
            <person name="Otto T.D."/>
            <person name="Darby A."/>
            <person name="Ramaprasad A."/>
            <person name="Xia D."/>
            <person name="Echaide I.E."/>
            <person name="Farber M."/>
            <person name="Gahlot S."/>
            <person name="Gamble J."/>
            <person name="Gupta D."/>
            <person name="Gupta Y."/>
            <person name="Jackson L."/>
            <person name="Malandrin L."/>
            <person name="Malas T.B."/>
            <person name="Moussa E."/>
            <person name="Nair M."/>
            <person name="Reid A.J."/>
            <person name="Sanders M."/>
            <person name="Sharma J."/>
            <person name="Tracey A."/>
            <person name="Quail M.A."/>
            <person name="Weir W."/>
            <person name="Wastling J.M."/>
            <person name="Hall N."/>
            <person name="Willadsen P."/>
            <person name="Lingelbach K."/>
            <person name="Shiels B."/>
            <person name="Tait A."/>
            <person name="Berriman M."/>
            <person name="Allred D.R."/>
            <person name="Pain A."/>
        </authorList>
    </citation>
    <scope>NUCLEOTIDE SEQUENCE</scope>
    <source>
        <strain evidence="12">1802A</strain>
    </source>
</reference>
<evidence type="ECO:0000256" key="8">
    <source>
        <dbReference type="ARBA" id="ARBA00023136"/>
    </source>
</evidence>
<dbReference type="PANTHER" id="PTHR12743:SF8">
    <property type="entry name" value="PROTEIN HRI1"/>
    <property type="match status" value="1"/>
</dbReference>
<keyword evidence="6 10" id="KW-0408">Iron</keyword>
<comment type="function">
    <text evidence="10">Lyase that catalyzes the covalent linking of the heme group to the cytochrome C apoprotein to produce the mature functional cytochrome.</text>
</comment>
<reference evidence="12" key="2">
    <citation type="submission" date="2021-05" db="EMBL/GenBank/DDBJ databases">
        <authorList>
            <person name="Pain A."/>
        </authorList>
    </citation>
    <scope>NUCLEOTIDE SEQUENCE</scope>
    <source>
        <strain evidence="12">1802A</strain>
    </source>
</reference>
<keyword evidence="4 10" id="KW-0479">Metal-binding</keyword>
<dbReference type="EC" id="4.4.1.17" evidence="10"/>
<evidence type="ECO:0000256" key="4">
    <source>
        <dbReference type="ARBA" id="ARBA00022723"/>
    </source>
</evidence>
<evidence type="ECO:0000256" key="5">
    <source>
        <dbReference type="ARBA" id="ARBA00022792"/>
    </source>
</evidence>
<dbReference type="GO" id="GO:0004408">
    <property type="term" value="F:holocytochrome-c synthase activity"/>
    <property type="evidence" value="ECO:0007669"/>
    <property type="project" value="UniProtKB-EC"/>
</dbReference>
<evidence type="ECO:0000256" key="9">
    <source>
        <dbReference type="ARBA" id="ARBA00023239"/>
    </source>
</evidence>
<dbReference type="PANTHER" id="PTHR12743">
    <property type="entry name" value="CYTOCHROME C1 HEME LYASE"/>
    <property type="match status" value="1"/>
</dbReference>
<evidence type="ECO:0000256" key="10">
    <source>
        <dbReference type="RuleBase" id="RU363130"/>
    </source>
</evidence>
<evidence type="ECO:0000313" key="13">
    <source>
        <dbReference type="Proteomes" id="UP001195914"/>
    </source>
</evidence>
<protein>
    <recommendedName>
        <fullName evidence="10">Holocytochrome c-type synthase</fullName>
        <ecNumber evidence="10">4.4.1.17</ecNumber>
    </recommendedName>
</protein>
<gene>
    <name evidence="12" type="ORF">X943_002385</name>
</gene>
<evidence type="ECO:0000256" key="6">
    <source>
        <dbReference type="ARBA" id="ARBA00023004"/>
    </source>
</evidence>
<keyword evidence="8 10" id="KW-0472">Membrane</keyword>
<dbReference type="GO" id="GO:0005743">
    <property type="term" value="C:mitochondrial inner membrane"/>
    <property type="evidence" value="ECO:0007669"/>
    <property type="project" value="UniProtKB-SubCell"/>
</dbReference>
<dbReference type="Proteomes" id="UP001195914">
    <property type="component" value="Unassembled WGS sequence"/>
</dbReference>
<name>A0AAD9GFL2_BABDI</name>
<dbReference type="EMBL" id="JAHBMH010000033">
    <property type="protein sequence ID" value="KAK1937502.1"/>
    <property type="molecule type" value="Genomic_DNA"/>
</dbReference>
<keyword evidence="13" id="KW-1185">Reference proteome</keyword>
<evidence type="ECO:0000256" key="7">
    <source>
        <dbReference type="ARBA" id="ARBA00023128"/>
    </source>
</evidence>
<keyword evidence="5 10" id="KW-0999">Mitochondrion inner membrane</keyword>
<dbReference type="GO" id="GO:0046872">
    <property type="term" value="F:metal ion binding"/>
    <property type="evidence" value="ECO:0007669"/>
    <property type="project" value="UniProtKB-KW"/>
</dbReference>
<dbReference type="Pfam" id="PF01265">
    <property type="entry name" value="Cyto_heme_lyase"/>
    <property type="match status" value="1"/>
</dbReference>
<comment type="caution">
    <text evidence="12">The sequence shown here is derived from an EMBL/GenBank/DDBJ whole genome shotgun (WGS) entry which is preliminary data.</text>
</comment>
<evidence type="ECO:0000256" key="2">
    <source>
        <dbReference type="ARBA" id="ARBA00007255"/>
    </source>
</evidence>
<organism evidence="12 13">
    <name type="scientific">Babesia divergens</name>
    <dbReference type="NCBI Taxonomy" id="32595"/>
    <lineage>
        <taxon>Eukaryota</taxon>
        <taxon>Sar</taxon>
        <taxon>Alveolata</taxon>
        <taxon>Apicomplexa</taxon>
        <taxon>Aconoidasida</taxon>
        <taxon>Piroplasmida</taxon>
        <taxon>Babesiidae</taxon>
        <taxon>Babesia</taxon>
    </lineage>
</organism>
<comment type="subcellular location">
    <subcellularLocation>
        <location evidence="1 10">Mitochondrion inner membrane</location>
    </subcellularLocation>
</comment>